<dbReference type="EC" id="3.4.11.4" evidence="8"/>
<dbReference type="InterPro" id="IPR011650">
    <property type="entry name" value="Peptidase_M20_dimer"/>
</dbReference>
<evidence type="ECO:0000256" key="4">
    <source>
        <dbReference type="ARBA" id="ARBA00022801"/>
    </source>
</evidence>
<keyword evidence="3" id="KW-0479">Metal-binding</keyword>
<dbReference type="PROSITE" id="PS00758">
    <property type="entry name" value="ARGE_DAPE_CPG2_1"/>
    <property type="match status" value="1"/>
</dbReference>
<dbReference type="Gene3D" id="3.40.630.10">
    <property type="entry name" value="Zn peptidases"/>
    <property type="match status" value="1"/>
</dbReference>
<dbReference type="GO" id="GO:0006508">
    <property type="term" value="P:proteolysis"/>
    <property type="evidence" value="ECO:0007669"/>
    <property type="project" value="UniProtKB-KW"/>
</dbReference>
<dbReference type="InterPro" id="IPR010162">
    <property type="entry name" value="PepT-like"/>
</dbReference>
<dbReference type="SUPFAM" id="SSF53187">
    <property type="entry name" value="Zn-dependent exopeptidases"/>
    <property type="match status" value="1"/>
</dbReference>
<evidence type="ECO:0000256" key="5">
    <source>
        <dbReference type="ARBA" id="ARBA00022833"/>
    </source>
</evidence>
<evidence type="ECO:0000256" key="3">
    <source>
        <dbReference type="ARBA" id="ARBA00022723"/>
    </source>
</evidence>
<dbReference type="InterPro" id="IPR001261">
    <property type="entry name" value="ArgE/DapE_CS"/>
</dbReference>
<keyword evidence="6" id="KW-0482">Metalloprotease</keyword>
<keyword evidence="4 8" id="KW-0378">Hydrolase</keyword>
<evidence type="ECO:0000256" key="2">
    <source>
        <dbReference type="ARBA" id="ARBA00022670"/>
    </source>
</evidence>
<dbReference type="Gene3D" id="3.30.70.360">
    <property type="match status" value="1"/>
</dbReference>
<name>A0A170QAX0_9ZZZZ</name>
<dbReference type="PANTHER" id="PTHR42994">
    <property type="entry name" value="PEPTIDASE T"/>
    <property type="match status" value="1"/>
</dbReference>
<feature type="domain" description="Peptidase M20 dimerisation" evidence="7">
    <location>
        <begin position="173"/>
        <end position="262"/>
    </location>
</feature>
<dbReference type="Pfam" id="PF01546">
    <property type="entry name" value="Peptidase_M20"/>
    <property type="match status" value="1"/>
</dbReference>
<sequence>MADQERLVKTLIDLIKIDSPSGEEDAMDAEVSFRLESLGLKVSHDSFNNVIATLEGEGRPIMLSAHIDTVEPGRGIKPMVDGGILRSDGSTILGGDCKAGVAIILEGLAAAIESNGGNRAIEVVFTRHEEGGLVGAHHLDFSLVAAKEGIVFDGEGPPNRIILSAPSQNVVTAHITGRAAHAGLEPEKGISALLIAAEILGRLPLGRIDEETTANIGRMEGGLKRNIIPEQAFLDGEFRSRSNEKLADVERKFRGVFEEVASRFPKAKIDLDIVNTYQAYNVDPNTDAVAIIGEALAHIGLEPILETTGGGSDANVFIEKGISAIPVGIGVRDFHTTWETAVIAEVLQGAQMCQRIIKGS</sequence>
<evidence type="ECO:0000259" key="7">
    <source>
        <dbReference type="Pfam" id="PF07687"/>
    </source>
</evidence>
<dbReference type="GO" id="GO:0045148">
    <property type="term" value="F:tripeptide aminopeptidase activity"/>
    <property type="evidence" value="ECO:0007669"/>
    <property type="project" value="UniProtKB-EC"/>
</dbReference>
<reference evidence="8" key="1">
    <citation type="submission" date="2015-10" db="EMBL/GenBank/DDBJ databases">
        <authorList>
            <person name="Gilbert D.G."/>
        </authorList>
    </citation>
    <scope>NUCLEOTIDE SEQUENCE</scope>
</reference>
<comment type="cofactor">
    <cofactor evidence="1">
        <name>Zn(2+)</name>
        <dbReference type="ChEBI" id="CHEBI:29105"/>
    </cofactor>
</comment>
<protein>
    <submittedName>
        <fullName evidence="8">Peptidase T</fullName>
        <ecNumber evidence="8">3.4.11.4</ecNumber>
    </submittedName>
</protein>
<evidence type="ECO:0000256" key="6">
    <source>
        <dbReference type="ARBA" id="ARBA00023049"/>
    </source>
</evidence>
<dbReference type="SUPFAM" id="SSF55031">
    <property type="entry name" value="Bacterial exopeptidase dimerisation domain"/>
    <property type="match status" value="1"/>
</dbReference>
<dbReference type="InterPro" id="IPR036264">
    <property type="entry name" value="Bact_exopeptidase_dim_dom"/>
</dbReference>
<dbReference type="AlphaFoldDB" id="A0A170QAX0"/>
<evidence type="ECO:0000256" key="1">
    <source>
        <dbReference type="ARBA" id="ARBA00001947"/>
    </source>
</evidence>
<dbReference type="NCBIfam" id="TIGR01883">
    <property type="entry name" value="PepT-like"/>
    <property type="match status" value="1"/>
</dbReference>
<dbReference type="EMBL" id="FAXA01000394">
    <property type="protein sequence ID" value="CUV03343.1"/>
    <property type="molecule type" value="Genomic_DNA"/>
</dbReference>
<organism evidence="8">
    <name type="scientific">hydrothermal vent metagenome</name>
    <dbReference type="NCBI Taxonomy" id="652676"/>
    <lineage>
        <taxon>unclassified sequences</taxon>
        <taxon>metagenomes</taxon>
        <taxon>ecological metagenomes</taxon>
    </lineage>
</organism>
<gene>
    <name evidence="8" type="ORF">MGWOODY_Clf1981</name>
</gene>
<accession>A0A170QAX0</accession>
<evidence type="ECO:0000313" key="8">
    <source>
        <dbReference type="EMBL" id="CUV03343.1"/>
    </source>
</evidence>
<dbReference type="InterPro" id="IPR002933">
    <property type="entry name" value="Peptidase_M20"/>
</dbReference>
<keyword evidence="2" id="KW-0645">Protease</keyword>
<dbReference type="PANTHER" id="PTHR42994:SF2">
    <property type="entry name" value="PEPTIDASE"/>
    <property type="match status" value="1"/>
</dbReference>
<dbReference type="InterPro" id="IPR008007">
    <property type="entry name" value="Peptidase_M42"/>
</dbReference>
<keyword evidence="5" id="KW-0862">Zinc</keyword>
<dbReference type="PIRSF" id="PIRSF001123">
    <property type="entry name" value="PepA_GA"/>
    <property type="match status" value="1"/>
</dbReference>
<dbReference type="Pfam" id="PF07687">
    <property type="entry name" value="M20_dimer"/>
    <property type="match status" value="1"/>
</dbReference>
<dbReference type="GO" id="GO:0008237">
    <property type="term" value="F:metallopeptidase activity"/>
    <property type="evidence" value="ECO:0007669"/>
    <property type="project" value="UniProtKB-KW"/>
</dbReference>
<proteinExistence type="predicted"/>
<dbReference type="GO" id="GO:0046872">
    <property type="term" value="F:metal ion binding"/>
    <property type="evidence" value="ECO:0007669"/>
    <property type="project" value="UniProtKB-KW"/>
</dbReference>
<keyword evidence="8" id="KW-0031">Aminopeptidase</keyword>